<reference evidence="2 3" key="1">
    <citation type="submission" date="2019-04" db="EMBL/GenBank/DDBJ databases">
        <title>Flavobacterium sp. GS03.</title>
        <authorList>
            <person name="Kim H."/>
        </authorList>
    </citation>
    <scope>NUCLEOTIDE SEQUENCE [LARGE SCALE GENOMIC DNA]</scope>
    <source>
        <strain evidence="2 3">GS03</strain>
    </source>
</reference>
<evidence type="ECO:0000313" key="2">
    <source>
        <dbReference type="EMBL" id="QBZ97655.1"/>
    </source>
</evidence>
<keyword evidence="1" id="KW-0812">Transmembrane</keyword>
<accession>A0A4P7PSW9</accession>
<dbReference type="KEGG" id="fsn:GS03_01153"/>
<feature type="transmembrane region" description="Helical" evidence="1">
    <location>
        <begin position="58"/>
        <end position="76"/>
    </location>
</feature>
<evidence type="ECO:0000256" key="1">
    <source>
        <dbReference type="SAM" id="Phobius"/>
    </source>
</evidence>
<feature type="transmembrane region" description="Helical" evidence="1">
    <location>
        <begin position="7"/>
        <end position="24"/>
    </location>
</feature>
<name>A0A4P7PSW9_9FLAO</name>
<keyword evidence="1" id="KW-0472">Membrane</keyword>
<evidence type="ECO:0000313" key="3">
    <source>
        <dbReference type="Proteomes" id="UP000296862"/>
    </source>
</evidence>
<organism evidence="2 3">
    <name type="scientific">Flavobacterium sangjuense</name>
    <dbReference type="NCBI Taxonomy" id="2518177"/>
    <lineage>
        <taxon>Bacteria</taxon>
        <taxon>Pseudomonadati</taxon>
        <taxon>Bacteroidota</taxon>
        <taxon>Flavobacteriia</taxon>
        <taxon>Flavobacteriales</taxon>
        <taxon>Flavobacteriaceae</taxon>
        <taxon>Flavobacterium</taxon>
    </lineage>
</organism>
<dbReference type="AlphaFoldDB" id="A0A4P7PSW9"/>
<feature type="transmembrane region" description="Helical" evidence="1">
    <location>
        <begin position="82"/>
        <end position="106"/>
    </location>
</feature>
<dbReference type="RefSeq" id="WP_136151604.1">
    <property type="nucleotide sequence ID" value="NZ_CP038810.1"/>
</dbReference>
<feature type="transmembrane region" description="Helical" evidence="1">
    <location>
        <begin position="30"/>
        <end position="51"/>
    </location>
</feature>
<dbReference type="OrthoDB" id="1364574at2"/>
<keyword evidence="1" id="KW-1133">Transmembrane helix</keyword>
<gene>
    <name evidence="2" type="ORF">GS03_01153</name>
</gene>
<proteinExistence type="predicted"/>
<dbReference type="Proteomes" id="UP000296862">
    <property type="component" value="Chromosome"/>
</dbReference>
<protein>
    <submittedName>
        <fullName evidence="2">Uncharacterized protein</fullName>
    </submittedName>
</protein>
<dbReference type="EMBL" id="CP038810">
    <property type="protein sequence ID" value="QBZ97655.1"/>
    <property type="molecule type" value="Genomic_DNA"/>
</dbReference>
<keyword evidence="3" id="KW-1185">Reference proteome</keyword>
<sequence length="111" mass="12849">MKSLFKLNLAFIGVPILLCLFGVIDENFLFWGLLSTMLTGLFQVIVGILMLRDEPNDKYLQVYIALVVLFFITWYINAQTGYHNFLTFGLFGTPPLLALYLTFIIYKKRNQ</sequence>